<organism evidence="9 10">
    <name type="scientific">Lutibacter profundi</name>
    <dbReference type="NCBI Taxonomy" id="1622118"/>
    <lineage>
        <taxon>Bacteria</taxon>
        <taxon>Pseudomonadati</taxon>
        <taxon>Bacteroidota</taxon>
        <taxon>Flavobacteriia</taxon>
        <taxon>Flavobacteriales</taxon>
        <taxon>Flavobacteriaceae</taxon>
        <taxon>Lutibacter</taxon>
    </lineage>
</organism>
<evidence type="ECO:0000256" key="7">
    <source>
        <dbReference type="RuleBase" id="RU362042"/>
    </source>
</evidence>
<evidence type="ECO:0000256" key="5">
    <source>
        <dbReference type="ARBA" id="ARBA00022801"/>
    </source>
</evidence>
<reference evidence="10" key="1">
    <citation type="submission" date="2015-12" db="EMBL/GenBank/DDBJ databases">
        <title>Complete genome sequence of Lutibacter profundus strain LP1.</title>
        <authorList>
            <person name="Wissuwa J."/>
            <person name="Le Moine Bauer S."/>
            <person name="Stokke R."/>
            <person name="Dahle H."/>
            <person name="Steen I.H."/>
        </authorList>
    </citation>
    <scope>NUCLEOTIDE SEQUENCE [LARGE SCALE GENOMIC DNA]</scope>
    <source>
        <strain evidence="10">LP1</strain>
    </source>
</reference>
<evidence type="ECO:0000259" key="8">
    <source>
        <dbReference type="Pfam" id="PF10502"/>
    </source>
</evidence>
<name>A0A109RP28_9FLAO</name>
<feature type="transmembrane region" description="Helical" evidence="7">
    <location>
        <begin position="45"/>
        <end position="67"/>
    </location>
</feature>
<dbReference type="InterPro" id="IPR019758">
    <property type="entry name" value="Pept_S26A_signal_pept_1_CS"/>
</dbReference>
<dbReference type="Proteomes" id="UP000059672">
    <property type="component" value="Chromosome"/>
</dbReference>
<keyword evidence="7" id="KW-0472">Membrane</keyword>
<dbReference type="EC" id="3.4.21.89" evidence="3 7"/>
<dbReference type="SUPFAM" id="SSF51306">
    <property type="entry name" value="LexA/Signal peptidase"/>
    <property type="match status" value="1"/>
</dbReference>
<keyword evidence="7" id="KW-1133">Transmembrane helix</keyword>
<dbReference type="InterPro" id="IPR036286">
    <property type="entry name" value="LexA/Signal_pep-like_sf"/>
</dbReference>
<comment type="subcellular location">
    <subcellularLocation>
        <location evidence="7">Membrane</location>
        <topology evidence="7">Single-pass type II membrane protein</topology>
    </subcellularLocation>
</comment>
<dbReference type="PRINTS" id="PR00727">
    <property type="entry name" value="LEADERPTASE"/>
</dbReference>
<evidence type="ECO:0000313" key="9">
    <source>
        <dbReference type="EMBL" id="AMC11877.1"/>
    </source>
</evidence>
<feature type="transmembrane region" description="Helical" evidence="7">
    <location>
        <begin position="6"/>
        <end position="24"/>
    </location>
</feature>
<feature type="active site" evidence="6">
    <location>
        <position position="155"/>
    </location>
</feature>
<dbReference type="PANTHER" id="PTHR43390:SF1">
    <property type="entry name" value="CHLOROPLAST PROCESSING PEPTIDASE"/>
    <property type="match status" value="1"/>
</dbReference>
<gene>
    <name evidence="9" type="ORF">Lupro_11640</name>
</gene>
<dbReference type="PROSITE" id="PS00761">
    <property type="entry name" value="SPASE_I_3"/>
    <property type="match status" value="1"/>
</dbReference>
<dbReference type="EMBL" id="CP013355">
    <property type="protein sequence ID" value="AMC11877.1"/>
    <property type="molecule type" value="Genomic_DNA"/>
</dbReference>
<evidence type="ECO:0000313" key="10">
    <source>
        <dbReference type="Proteomes" id="UP000059672"/>
    </source>
</evidence>
<dbReference type="PATRIC" id="fig|1622118.3.peg.2393"/>
<dbReference type="InterPro" id="IPR000223">
    <property type="entry name" value="Pept_S26A_signal_pept_1"/>
</dbReference>
<dbReference type="GO" id="GO:0016020">
    <property type="term" value="C:membrane"/>
    <property type="evidence" value="ECO:0007669"/>
    <property type="project" value="UniProtKB-SubCell"/>
</dbReference>
<comment type="caution">
    <text evidence="7">Lacks conserved residue(s) required for the propagation of feature annotation.</text>
</comment>
<reference evidence="9 10" key="2">
    <citation type="journal article" date="2016" name="Int. J. Syst. Evol. Microbiol.">
        <title>Lutibacter profundi sp. nov., isolated from a deep-sea hydrothermal system on the Arctic Mid-Ocean Ridge and emended description of the genus Lutibacter.</title>
        <authorList>
            <person name="Le Moine Bauer S."/>
            <person name="Roalkvam I."/>
            <person name="Steen I.H."/>
            <person name="Dahle H."/>
        </authorList>
    </citation>
    <scope>NUCLEOTIDE SEQUENCE [LARGE SCALE GENOMIC DNA]</scope>
    <source>
        <strain evidence="9 10">LP1</strain>
    </source>
</reference>
<comment type="similarity">
    <text evidence="2 7">Belongs to the peptidase S26 family.</text>
</comment>
<feature type="domain" description="Peptidase S26" evidence="8">
    <location>
        <begin position="47"/>
        <end position="191"/>
    </location>
</feature>
<dbReference type="InterPro" id="IPR019533">
    <property type="entry name" value="Peptidase_S26"/>
</dbReference>
<proteinExistence type="inferred from homology"/>
<keyword evidence="7" id="KW-0812">Transmembrane</keyword>
<dbReference type="AlphaFoldDB" id="A0A109RP28"/>
<dbReference type="GO" id="GO:0004252">
    <property type="term" value="F:serine-type endopeptidase activity"/>
    <property type="evidence" value="ECO:0007669"/>
    <property type="project" value="InterPro"/>
</dbReference>
<keyword evidence="10" id="KW-1185">Reference proteome</keyword>
<comment type="catalytic activity">
    <reaction evidence="1 7">
        <text>Cleavage of hydrophobic, N-terminal signal or leader sequences from secreted and periplasmic proteins.</text>
        <dbReference type="EC" id="3.4.21.89"/>
    </reaction>
</comment>
<evidence type="ECO:0000256" key="1">
    <source>
        <dbReference type="ARBA" id="ARBA00000677"/>
    </source>
</evidence>
<dbReference type="STRING" id="1622118.Lupro_11640"/>
<dbReference type="Pfam" id="PF10502">
    <property type="entry name" value="Peptidase_S26"/>
    <property type="match status" value="2"/>
</dbReference>
<accession>A0A109RP28</accession>
<feature type="active site" evidence="6">
    <location>
        <position position="73"/>
    </location>
</feature>
<dbReference type="RefSeq" id="WP_068210494.1">
    <property type="nucleotide sequence ID" value="NZ_CP013355.1"/>
</dbReference>
<dbReference type="PANTHER" id="PTHR43390">
    <property type="entry name" value="SIGNAL PEPTIDASE I"/>
    <property type="match status" value="1"/>
</dbReference>
<feature type="domain" description="Peptidase S26" evidence="8">
    <location>
        <begin position="321"/>
        <end position="358"/>
    </location>
</feature>
<evidence type="ECO:0000256" key="2">
    <source>
        <dbReference type="ARBA" id="ARBA00009370"/>
    </source>
</evidence>
<keyword evidence="5 7" id="KW-0378">Hydrolase</keyword>
<sequence>MLFISSVLELLLLITGSIVFIYIYRTGFYIINKIKNNIVRNVVNTCFLLLFILTTIVSIKLVAFDIYKIPSVSMENTLFPDDIILVDKLKYGARLPRSPYEIPWVNLVFYFNDNGGKRIKENWWTYKRISGLEKIKRGDVFVFNTVSNKYDILVKRCVALAGDTLNIRNGRIYTNNKLFNSLDSEKNNYNFKITNKKKIFNIIDSLALNNYISIDNKINYGVANLSKIELEKLKKTNCIDSITIQIDTFNIDKKLFFNLSKKWTLDNMGPFVIPKKGMKINLNPETFSLYRGAINSSENYLIKEIDGIYYINNNKISTYTFKQNYYFMLGDNRKYSIDSRFWGFIPESNIIGKVQCVLFSNYQSNFQWGRLFKSVN</sequence>
<protein>
    <recommendedName>
        <fullName evidence="4 7">Signal peptidase I</fullName>
        <ecNumber evidence="3 7">3.4.21.89</ecNumber>
    </recommendedName>
</protein>
<dbReference type="GO" id="GO:0009003">
    <property type="term" value="F:signal peptidase activity"/>
    <property type="evidence" value="ECO:0007669"/>
    <property type="project" value="UniProtKB-EC"/>
</dbReference>
<dbReference type="NCBIfam" id="TIGR02227">
    <property type="entry name" value="sigpep_I_bact"/>
    <property type="match status" value="1"/>
</dbReference>
<dbReference type="GO" id="GO:0006465">
    <property type="term" value="P:signal peptide processing"/>
    <property type="evidence" value="ECO:0007669"/>
    <property type="project" value="InterPro"/>
</dbReference>
<dbReference type="CDD" id="cd06530">
    <property type="entry name" value="S26_SPase_I"/>
    <property type="match status" value="2"/>
</dbReference>
<dbReference type="KEGG" id="lut:Lupro_11640"/>
<keyword evidence="7" id="KW-0645">Protease</keyword>
<evidence type="ECO:0000256" key="3">
    <source>
        <dbReference type="ARBA" id="ARBA00013208"/>
    </source>
</evidence>
<evidence type="ECO:0000256" key="6">
    <source>
        <dbReference type="PIRSR" id="PIRSR600223-1"/>
    </source>
</evidence>
<dbReference type="Gene3D" id="2.10.109.10">
    <property type="entry name" value="Umud Fragment, subunit A"/>
    <property type="match status" value="2"/>
</dbReference>
<evidence type="ECO:0000256" key="4">
    <source>
        <dbReference type="ARBA" id="ARBA00019232"/>
    </source>
</evidence>